<dbReference type="AlphaFoldDB" id="A0A0D3JNC5"/>
<reference evidence="3" key="1">
    <citation type="journal article" date="2013" name="Nature">
        <title>Pan genome of the phytoplankton Emiliania underpins its global distribution.</title>
        <authorList>
            <person name="Read B.A."/>
            <person name="Kegel J."/>
            <person name="Klute M.J."/>
            <person name="Kuo A."/>
            <person name="Lefebvre S.C."/>
            <person name="Maumus F."/>
            <person name="Mayer C."/>
            <person name="Miller J."/>
            <person name="Monier A."/>
            <person name="Salamov A."/>
            <person name="Young J."/>
            <person name="Aguilar M."/>
            <person name="Claverie J.M."/>
            <person name="Frickenhaus S."/>
            <person name="Gonzalez K."/>
            <person name="Herman E.K."/>
            <person name="Lin Y.C."/>
            <person name="Napier J."/>
            <person name="Ogata H."/>
            <person name="Sarno A.F."/>
            <person name="Shmutz J."/>
            <person name="Schroeder D."/>
            <person name="de Vargas C."/>
            <person name="Verret F."/>
            <person name="von Dassow P."/>
            <person name="Valentin K."/>
            <person name="Van de Peer Y."/>
            <person name="Wheeler G."/>
            <person name="Dacks J.B."/>
            <person name="Delwiche C.F."/>
            <person name="Dyhrman S.T."/>
            <person name="Glockner G."/>
            <person name="John U."/>
            <person name="Richards T."/>
            <person name="Worden A.Z."/>
            <person name="Zhang X."/>
            <person name="Grigoriev I.V."/>
            <person name="Allen A.E."/>
            <person name="Bidle K."/>
            <person name="Borodovsky M."/>
            <person name="Bowler C."/>
            <person name="Brownlee C."/>
            <person name="Cock J.M."/>
            <person name="Elias M."/>
            <person name="Gladyshev V.N."/>
            <person name="Groth M."/>
            <person name="Guda C."/>
            <person name="Hadaegh A."/>
            <person name="Iglesias-Rodriguez M.D."/>
            <person name="Jenkins J."/>
            <person name="Jones B.M."/>
            <person name="Lawson T."/>
            <person name="Leese F."/>
            <person name="Lindquist E."/>
            <person name="Lobanov A."/>
            <person name="Lomsadze A."/>
            <person name="Malik S.B."/>
            <person name="Marsh M.E."/>
            <person name="Mackinder L."/>
            <person name="Mock T."/>
            <person name="Mueller-Roeber B."/>
            <person name="Pagarete A."/>
            <person name="Parker M."/>
            <person name="Probert I."/>
            <person name="Quesneville H."/>
            <person name="Raines C."/>
            <person name="Rensing S.A."/>
            <person name="Riano-Pachon D.M."/>
            <person name="Richier S."/>
            <person name="Rokitta S."/>
            <person name="Shiraiwa Y."/>
            <person name="Soanes D.M."/>
            <person name="van der Giezen M."/>
            <person name="Wahlund T.M."/>
            <person name="Williams B."/>
            <person name="Wilson W."/>
            <person name="Wolfe G."/>
            <person name="Wurch L.L."/>
        </authorList>
    </citation>
    <scope>NUCLEOTIDE SEQUENCE</scope>
</reference>
<sequence length="138" mass="14862">MWPASRSLLAVALVAVTAAADPVARGASDGDSVRPQRAAEDVFAGADGETVGDSSWSLANGGIVSDMRAHLQRRRQREGADLISAAHGGAIGSAVAAVGRLLRSRYLRNVRRSMLLALSMWSWYVFNTKTYVRPEYED</sequence>
<organism evidence="2 3">
    <name type="scientific">Emiliania huxleyi (strain CCMP1516)</name>
    <dbReference type="NCBI Taxonomy" id="280463"/>
    <lineage>
        <taxon>Eukaryota</taxon>
        <taxon>Haptista</taxon>
        <taxon>Haptophyta</taxon>
        <taxon>Prymnesiophyceae</taxon>
        <taxon>Isochrysidales</taxon>
        <taxon>Noelaerhabdaceae</taxon>
        <taxon>Emiliania</taxon>
    </lineage>
</organism>
<feature type="signal peptide" evidence="1">
    <location>
        <begin position="1"/>
        <end position="19"/>
    </location>
</feature>
<dbReference type="Proteomes" id="UP000013827">
    <property type="component" value="Unassembled WGS sequence"/>
</dbReference>
<keyword evidence="1" id="KW-0732">Signal</keyword>
<dbReference type="EnsemblProtists" id="EOD25010">
    <property type="protein sequence ID" value="EOD25010"/>
    <property type="gene ID" value="EMIHUDRAFT_237953"/>
</dbReference>
<keyword evidence="3" id="KW-1185">Reference proteome</keyword>
<evidence type="ECO:0000313" key="2">
    <source>
        <dbReference type="EnsemblProtists" id="EOD25010"/>
    </source>
</evidence>
<dbReference type="HOGENOM" id="CLU_1859011_0_0_1"/>
<proteinExistence type="predicted"/>
<accession>A0A0D3JNC5</accession>
<reference evidence="2" key="2">
    <citation type="submission" date="2024-10" db="UniProtKB">
        <authorList>
            <consortium name="EnsemblProtists"/>
        </authorList>
    </citation>
    <scope>IDENTIFICATION</scope>
</reference>
<feature type="chain" id="PRO_5044185298" evidence="1">
    <location>
        <begin position="20"/>
        <end position="138"/>
    </location>
</feature>
<protein>
    <submittedName>
        <fullName evidence="2">Uncharacterized protein</fullName>
    </submittedName>
</protein>
<name>A0A0D3JNC5_EMIH1</name>
<evidence type="ECO:0000256" key="1">
    <source>
        <dbReference type="SAM" id="SignalP"/>
    </source>
</evidence>
<dbReference type="RefSeq" id="XP_005777439.1">
    <property type="nucleotide sequence ID" value="XM_005777382.1"/>
</dbReference>
<evidence type="ECO:0000313" key="3">
    <source>
        <dbReference type="Proteomes" id="UP000013827"/>
    </source>
</evidence>
<dbReference type="PaxDb" id="2903-EOD25010"/>
<dbReference type="GeneID" id="17270554"/>
<dbReference type="KEGG" id="ehx:EMIHUDRAFT_237953"/>